<feature type="domain" description="DUF4240" evidence="1">
    <location>
        <begin position="1"/>
        <end position="125"/>
    </location>
</feature>
<reference evidence="2 3" key="1">
    <citation type="submission" date="2023-05" db="EMBL/GenBank/DDBJ databases">
        <title>Novel species of genus Flectobacillus isolated from stream in China.</title>
        <authorList>
            <person name="Lu H."/>
        </authorList>
    </citation>
    <scope>NUCLEOTIDE SEQUENCE [LARGE SCALE GENOMIC DNA]</scope>
    <source>
        <strain evidence="2 3">KCTC 42575</strain>
    </source>
</reference>
<organism evidence="2 3">
    <name type="scientific">Flectobacillus roseus</name>
    <dbReference type="NCBI Taxonomy" id="502259"/>
    <lineage>
        <taxon>Bacteria</taxon>
        <taxon>Pseudomonadati</taxon>
        <taxon>Bacteroidota</taxon>
        <taxon>Cytophagia</taxon>
        <taxon>Cytophagales</taxon>
        <taxon>Flectobacillaceae</taxon>
        <taxon>Flectobacillus</taxon>
    </lineage>
</organism>
<sequence length="180" mass="20877">MDRQEFWKIINFSVDKAKNDTSLQESIILEKLLSYSEDDIVQFEIVFRQLVIEADDFKVMAAEKIIEGSVSDDSYLYFRCWLIGQGEKTFTETLKNPDYLADLVGNQTSTDFEQLMYVATEAFAQKTGKSEDDDNDYSFPRNYAFKKGLDYDFGAPPTKGTDWTTEQLPKLYPKLWAKFN</sequence>
<evidence type="ECO:0000313" key="3">
    <source>
        <dbReference type="Proteomes" id="UP001236507"/>
    </source>
</evidence>
<dbReference type="Pfam" id="PF14024">
    <property type="entry name" value="DUF4240"/>
    <property type="match status" value="1"/>
</dbReference>
<keyword evidence="3" id="KW-1185">Reference proteome</keyword>
<accession>A0ABT6YFW8</accession>
<dbReference type="InterPro" id="IPR025334">
    <property type="entry name" value="DUF4240"/>
</dbReference>
<name>A0ABT6YFW8_9BACT</name>
<evidence type="ECO:0000313" key="2">
    <source>
        <dbReference type="EMBL" id="MDI9862317.1"/>
    </source>
</evidence>
<dbReference type="RefSeq" id="WP_283346585.1">
    <property type="nucleotide sequence ID" value="NZ_JASHIF010000027.1"/>
</dbReference>
<evidence type="ECO:0000259" key="1">
    <source>
        <dbReference type="Pfam" id="PF14024"/>
    </source>
</evidence>
<comment type="caution">
    <text evidence="2">The sequence shown here is derived from an EMBL/GenBank/DDBJ whole genome shotgun (WGS) entry which is preliminary data.</text>
</comment>
<proteinExistence type="predicted"/>
<dbReference type="Proteomes" id="UP001236507">
    <property type="component" value="Unassembled WGS sequence"/>
</dbReference>
<dbReference type="EMBL" id="JASHIF010000027">
    <property type="protein sequence ID" value="MDI9862317.1"/>
    <property type="molecule type" value="Genomic_DNA"/>
</dbReference>
<protein>
    <submittedName>
        <fullName evidence="2">DUF4240 domain-containing protein</fullName>
    </submittedName>
</protein>
<gene>
    <name evidence="2" type="ORF">QM524_24045</name>
</gene>